<dbReference type="EMBL" id="JAUFPN010000001">
    <property type="protein sequence ID" value="MDN3562776.1"/>
    <property type="molecule type" value="Genomic_DNA"/>
</dbReference>
<dbReference type="Gene3D" id="1.10.10.10">
    <property type="entry name" value="Winged helix-like DNA-binding domain superfamily/Winged helix DNA-binding domain"/>
    <property type="match status" value="1"/>
</dbReference>
<sequence length="154" mass="16811">MPNSPPPDDLLILLTDVARLVRTLADRRARAHGMTRAQWMILARLRRHDGLTQRELAELLEVEPITVGRLVDRLAARGMIERRADPADRRCWRLHLRPEAALALAEIDAARRAFDAAATRGLPEAQRAAAMAALLAMKTNLLAGAESDAAGAAA</sequence>
<dbReference type="PRINTS" id="PR00598">
    <property type="entry name" value="HTHMARR"/>
</dbReference>
<dbReference type="PANTHER" id="PTHR33164:SF64">
    <property type="entry name" value="TRANSCRIPTIONAL REGULATOR SLYA"/>
    <property type="match status" value="1"/>
</dbReference>
<dbReference type="InterPro" id="IPR000835">
    <property type="entry name" value="HTH_MarR-typ"/>
</dbReference>
<dbReference type="Proteomes" id="UP001529369">
    <property type="component" value="Unassembled WGS sequence"/>
</dbReference>
<dbReference type="SUPFAM" id="SSF46785">
    <property type="entry name" value="Winged helix' DNA-binding domain"/>
    <property type="match status" value="1"/>
</dbReference>
<dbReference type="Pfam" id="PF12802">
    <property type="entry name" value="MarR_2"/>
    <property type="match status" value="1"/>
</dbReference>
<evidence type="ECO:0000256" key="2">
    <source>
        <dbReference type="ARBA" id="ARBA00023125"/>
    </source>
</evidence>
<name>A0ABT7ZZ83_9PROT</name>
<dbReference type="InterPro" id="IPR036388">
    <property type="entry name" value="WH-like_DNA-bd_sf"/>
</dbReference>
<evidence type="ECO:0000313" key="6">
    <source>
        <dbReference type="Proteomes" id="UP001529369"/>
    </source>
</evidence>
<keyword evidence="6" id="KW-1185">Reference proteome</keyword>
<dbReference type="InterPro" id="IPR036390">
    <property type="entry name" value="WH_DNA-bd_sf"/>
</dbReference>
<keyword evidence="2" id="KW-0238">DNA-binding</keyword>
<proteinExistence type="predicted"/>
<evidence type="ECO:0000259" key="4">
    <source>
        <dbReference type="PROSITE" id="PS50995"/>
    </source>
</evidence>
<dbReference type="SMART" id="SM00347">
    <property type="entry name" value="HTH_MARR"/>
    <property type="match status" value="1"/>
</dbReference>
<accession>A0ABT7ZZ83</accession>
<feature type="domain" description="HTH marR-type" evidence="4">
    <location>
        <begin position="7"/>
        <end position="143"/>
    </location>
</feature>
<keyword evidence="1" id="KW-0805">Transcription regulation</keyword>
<gene>
    <name evidence="5" type="ORF">QWZ14_00030</name>
</gene>
<dbReference type="RefSeq" id="WP_290314497.1">
    <property type="nucleotide sequence ID" value="NZ_JAUFPN010000001.1"/>
</dbReference>
<dbReference type="PROSITE" id="PS50995">
    <property type="entry name" value="HTH_MARR_2"/>
    <property type="match status" value="1"/>
</dbReference>
<evidence type="ECO:0000256" key="1">
    <source>
        <dbReference type="ARBA" id="ARBA00023015"/>
    </source>
</evidence>
<evidence type="ECO:0000313" key="5">
    <source>
        <dbReference type="EMBL" id="MDN3562776.1"/>
    </source>
</evidence>
<evidence type="ECO:0000256" key="3">
    <source>
        <dbReference type="ARBA" id="ARBA00023163"/>
    </source>
</evidence>
<dbReference type="InterPro" id="IPR039422">
    <property type="entry name" value="MarR/SlyA-like"/>
</dbReference>
<dbReference type="PANTHER" id="PTHR33164">
    <property type="entry name" value="TRANSCRIPTIONAL REGULATOR, MARR FAMILY"/>
    <property type="match status" value="1"/>
</dbReference>
<reference evidence="6" key="1">
    <citation type="journal article" date="2019" name="Int. J. Syst. Evol. Microbiol.">
        <title>The Global Catalogue of Microorganisms (GCM) 10K type strain sequencing project: providing services to taxonomists for standard genome sequencing and annotation.</title>
        <authorList>
            <consortium name="The Broad Institute Genomics Platform"/>
            <consortium name="The Broad Institute Genome Sequencing Center for Infectious Disease"/>
            <person name="Wu L."/>
            <person name="Ma J."/>
        </authorList>
    </citation>
    <scope>NUCLEOTIDE SEQUENCE [LARGE SCALE GENOMIC DNA]</scope>
    <source>
        <strain evidence="6">CECT 7131</strain>
    </source>
</reference>
<keyword evidence="3" id="KW-0804">Transcription</keyword>
<organism evidence="5 6">
    <name type="scientific">Paeniroseomonas aquatica</name>
    <dbReference type="NCBI Taxonomy" id="373043"/>
    <lineage>
        <taxon>Bacteria</taxon>
        <taxon>Pseudomonadati</taxon>
        <taxon>Pseudomonadota</taxon>
        <taxon>Alphaproteobacteria</taxon>
        <taxon>Acetobacterales</taxon>
        <taxon>Acetobacteraceae</taxon>
        <taxon>Paeniroseomonas</taxon>
    </lineage>
</organism>
<comment type="caution">
    <text evidence="5">The sequence shown here is derived from an EMBL/GenBank/DDBJ whole genome shotgun (WGS) entry which is preliminary data.</text>
</comment>
<protein>
    <submittedName>
        <fullName evidence="5">MarR family transcriptional regulator</fullName>
    </submittedName>
</protein>